<evidence type="ECO:0000256" key="3">
    <source>
        <dbReference type="ARBA" id="ARBA00023163"/>
    </source>
</evidence>
<gene>
    <name evidence="5" type="ORF">TRUGW13939_05416</name>
</gene>
<keyword evidence="6" id="KW-1185">Reference proteome</keyword>
<name>A0A7H8QW57_TALRU</name>
<evidence type="ECO:0000256" key="1">
    <source>
        <dbReference type="ARBA" id="ARBA00004123"/>
    </source>
</evidence>
<proteinExistence type="predicted"/>
<sequence>MLSLHQDQEGLHRSECELRRRTWWHLVFLDIEASVSSGLQNLIRPCDHDIPLPVLTKEDMGLGEADKDGSAVVIAMQGHWLLAQEIHQWFKQRPSHDDIIAFRGRIETLVSRISGDSALARWARKFLQLQIDRAYCMAGLQFWQLDQFKGTSCGNEAVCTARSFLRIYLDLIQIGRDIAFEWFIPGFIQPIHALMILLKHLSGCSDPECENSEKTHELLTQVIDRRREWIMRGPIRPLPRKLMLGSETISTRVGVSVTPMTDPRYRMLWTLKEEVWRRFGWIATITPIATTTTDYGVSGYPSTIHDETRGDHYDEKGQGSTSLSLCEVGLHFPTGTRANSHETSDMPCNLQPFGTLNSSNDGENNLPDKYVHLDNLGHPDILASVNWDSWLNNFE</sequence>
<dbReference type="GeneID" id="55992913"/>
<evidence type="ECO:0000313" key="6">
    <source>
        <dbReference type="Proteomes" id="UP000509510"/>
    </source>
</evidence>
<evidence type="ECO:0000313" key="5">
    <source>
        <dbReference type="EMBL" id="QKX58294.1"/>
    </source>
</evidence>
<comment type="subcellular location">
    <subcellularLocation>
        <location evidence="1">Nucleus</location>
    </subcellularLocation>
</comment>
<dbReference type="KEGG" id="trg:TRUGW13939_05416"/>
<keyword evidence="2" id="KW-0805">Transcription regulation</keyword>
<keyword evidence="4" id="KW-0539">Nucleus</keyword>
<reference evidence="6" key="1">
    <citation type="submission" date="2020-06" db="EMBL/GenBank/DDBJ databases">
        <title>A chromosome-scale genome assembly of Talaromyces rugulosus W13939.</title>
        <authorList>
            <person name="Wang B."/>
            <person name="Guo L."/>
            <person name="Ye K."/>
            <person name="Wang L."/>
        </authorList>
    </citation>
    <scope>NUCLEOTIDE SEQUENCE [LARGE SCALE GENOMIC DNA]</scope>
    <source>
        <strain evidence="6">W13939</strain>
    </source>
</reference>
<dbReference type="RefSeq" id="XP_035344472.1">
    <property type="nucleotide sequence ID" value="XM_035488579.1"/>
</dbReference>
<dbReference type="PANTHER" id="PTHR31001">
    <property type="entry name" value="UNCHARACTERIZED TRANSCRIPTIONAL REGULATORY PROTEIN"/>
    <property type="match status" value="1"/>
</dbReference>
<dbReference type="CDD" id="cd12148">
    <property type="entry name" value="fungal_TF_MHR"/>
    <property type="match status" value="1"/>
</dbReference>
<evidence type="ECO:0000256" key="4">
    <source>
        <dbReference type="ARBA" id="ARBA00023242"/>
    </source>
</evidence>
<dbReference type="EMBL" id="CP055900">
    <property type="protein sequence ID" value="QKX58294.1"/>
    <property type="molecule type" value="Genomic_DNA"/>
</dbReference>
<accession>A0A7H8QW57</accession>
<dbReference type="InterPro" id="IPR050613">
    <property type="entry name" value="Sec_Metabolite_Reg"/>
</dbReference>
<evidence type="ECO:0008006" key="7">
    <source>
        <dbReference type="Google" id="ProtNLM"/>
    </source>
</evidence>
<evidence type="ECO:0000256" key="2">
    <source>
        <dbReference type="ARBA" id="ARBA00023015"/>
    </source>
</evidence>
<dbReference type="AlphaFoldDB" id="A0A7H8QW57"/>
<protein>
    <recommendedName>
        <fullName evidence="7">Transcription factor domain-containing protein</fullName>
    </recommendedName>
</protein>
<dbReference type="OrthoDB" id="3989227at2759"/>
<dbReference type="Proteomes" id="UP000509510">
    <property type="component" value="Chromosome III"/>
</dbReference>
<dbReference type="PANTHER" id="PTHR31001:SF40">
    <property type="entry name" value="ZN(II)2CYS6 TRANSCRIPTION FACTOR (EUROFUNG)"/>
    <property type="match status" value="1"/>
</dbReference>
<organism evidence="5 6">
    <name type="scientific">Talaromyces rugulosus</name>
    <name type="common">Penicillium rugulosum</name>
    <dbReference type="NCBI Taxonomy" id="121627"/>
    <lineage>
        <taxon>Eukaryota</taxon>
        <taxon>Fungi</taxon>
        <taxon>Dikarya</taxon>
        <taxon>Ascomycota</taxon>
        <taxon>Pezizomycotina</taxon>
        <taxon>Eurotiomycetes</taxon>
        <taxon>Eurotiomycetidae</taxon>
        <taxon>Eurotiales</taxon>
        <taxon>Trichocomaceae</taxon>
        <taxon>Talaromyces</taxon>
        <taxon>Talaromyces sect. Islandici</taxon>
    </lineage>
</organism>
<keyword evidence="3" id="KW-0804">Transcription</keyword>
<dbReference type="GO" id="GO:0005634">
    <property type="term" value="C:nucleus"/>
    <property type="evidence" value="ECO:0007669"/>
    <property type="project" value="UniProtKB-SubCell"/>
</dbReference>